<dbReference type="EMBL" id="OIVN01000883">
    <property type="protein sequence ID" value="SPC86874.1"/>
    <property type="molecule type" value="Genomic_DNA"/>
</dbReference>
<reference evidence="2" key="1">
    <citation type="submission" date="2018-02" db="EMBL/GenBank/DDBJ databases">
        <authorList>
            <person name="Cohen D.B."/>
            <person name="Kent A.D."/>
        </authorList>
    </citation>
    <scope>NUCLEOTIDE SEQUENCE</scope>
</reference>
<organism evidence="2">
    <name type="scientific">Fagus sylvatica</name>
    <name type="common">Beechnut</name>
    <dbReference type="NCBI Taxonomy" id="28930"/>
    <lineage>
        <taxon>Eukaryota</taxon>
        <taxon>Viridiplantae</taxon>
        <taxon>Streptophyta</taxon>
        <taxon>Embryophyta</taxon>
        <taxon>Tracheophyta</taxon>
        <taxon>Spermatophyta</taxon>
        <taxon>Magnoliopsida</taxon>
        <taxon>eudicotyledons</taxon>
        <taxon>Gunneridae</taxon>
        <taxon>Pentapetalae</taxon>
        <taxon>rosids</taxon>
        <taxon>fabids</taxon>
        <taxon>Fagales</taxon>
        <taxon>Fagaceae</taxon>
        <taxon>Fagus</taxon>
    </lineage>
</organism>
<feature type="compositionally biased region" description="Polar residues" evidence="1">
    <location>
        <begin position="36"/>
        <end position="58"/>
    </location>
</feature>
<gene>
    <name evidence="2" type="ORF">FSB_LOCUS14756</name>
</gene>
<accession>A0A2N9FJC1</accession>
<evidence type="ECO:0000256" key="1">
    <source>
        <dbReference type="SAM" id="MobiDB-lite"/>
    </source>
</evidence>
<sequence>MGDSFVRTACITPFCRESQETSPISGVMAGHEGYSCSASDASPPKTSNPFSQPASSEGQLGRTVPDKDWGHVSNKHNCLDGGGGDRDGGGGGEGLSSHNSNDLWLVGSKDRKDPEVPAEDLSWILEPESAPLDTETWNAEFTWPEYSRLQGVADKDFVGEHANQIKTHLKPISYQACLSLETPSNFSLSCRFCFGGPCGGNREAVNLSLSLYGFAMANPVAEIVKPAVVESWQ</sequence>
<evidence type="ECO:0000313" key="2">
    <source>
        <dbReference type="EMBL" id="SPC86874.1"/>
    </source>
</evidence>
<protein>
    <submittedName>
        <fullName evidence="2">Uncharacterized protein</fullName>
    </submittedName>
</protein>
<feature type="region of interest" description="Disordered" evidence="1">
    <location>
        <begin position="32"/>
        <end position="113"/>
    </location>
</feature>
<proteinExistence type="predicted"/>
<dbReference type="AlphaFoldDB" id="A0A2N9FJC1"/>
<name>A0A2N9FJC1_FAGSY</name>